<evidence type="ECO:0000259" key="4">
    <source>
        <dbReference type="Pfam" id="PF08240"/>
    </source>
</evidence>
<organism evidence="5 6">
    <name type="scientific">Coniosporium apollinis (strain CBS 100218)</name>
    <name type="common">Rock-inhabiting black yeast</name>
    <dbReference type="NCBI Taxonomy" id="1168221"/>
    <lineage>
        <taxon>Eukaryota</taxon>
        <taxon>Fungi</taxon>
        <taxon>Dikarya</taxon>
        <taxon>Ascomycota</taxon>
        <taxon>Pezizomycotina</taxon>
        <taxon>Dothideomycetes</taxon>
        <taxon>Dothideomycetes incertae sedis</taxon>
        <taxon>Coniosporium</taxon>
    </lineage>
</organism>
<comment type="subunit">
    <text evidence="2">Monomer.</text>
</comment>
<dbReference type="Gene3D" id="3.90.180.10">
    <property type="entry name" value="Medium-chain alcohol dehydrogenases, catalytic domain"/>
    <property type="match status" value="1"/>
</dbReference>
<dbReference type="GO" id="GO:0016651">
    <property type="term" value="F:oxidoreductase activity, acting on NAD(P)H"/>
    <property type="evidence" value="ECO:0007669"/>
    <property type="project" value="InterPro"/>
</dbReference>
<keyword evidence="3" id="KW-0560">Oxidoreductase</keyword>
<evidence type="ECO:0000313" key="5">
    <source>
        <dbReference type="EMBL" id="EON69675.1"/>
    </source>
</evidence>
<dbReference type="eggNOG" id="KOG1198">
    <property type="taxonomic scope" value="Eukaryota"/>
</dbReference>
<dbReference type="OrthoDB" id="9992527at2759"/>
<protein>
    <recommendedName>
        <fullName evidence="4">Alcohol dehydrogenase-like N-terminal domain-containing protein</fullName>
    </recommendedName>
</protein>
<dbReference type="SUPFAM" id="SSF51735">
    <property type="entry name" value="NAD(P)-binding Rossmann-fold domains"/>
    <property type="match status" value="1"/>
</dbReference>
<dbReference type="EMBL" id="JH767622">
    <property type="protein sequence ID" value="EON69675.1"/>
    <property type="molecule type" value="Genomic_DNA"/>
</dbReference>
<evidence type="ECO:0000256" key="1">
    <source>
        <dbReference type="ARBA" id="ARBA00008072"/>
    </source>
</evidence>
<name>R7Z670_CONA1</name>
<dbReference type="OMA" id="GKEANHQ"/>
<dbReference type="Proteomes" id="UP000016924">
    <property type="component" value="Unassembled WGS sequence"/>
</dbReference>
<dbReference type="STRING" id="1168221.R7Z670"/>
<accession>R7Z670</accession>
<dbReference type="AlphaFoldDB" id="R7Z670"/>
<reference evidence="6" key="1">
    <citation type="submission" date="2012-06" db="EMBL/GenBank/DDBJ databases">
        <title>The genome sequence of Coniosporium apollinis CBS 100218.</title>
        <authorList>
            <consortium name="The Broad Institute Genome Sequencing Platform"/>
            <person name="Cuomo C."/>
            <person name="Gorbushina A."/>
            <person name="Noack S."/>
            <person name="Walker B."/>
            <person name="Young S.K."/>
            <person name="Zeng Q."/>
            <person name="Gargeya S."/>
            <person name="Fitzgerald M."/>
            <person name="Haas B."/>
            <person name="Abouelleil A."/>
            <person name="Alvarado L."/>
            <person name="Arachchi H.M."/>
            <person name="Berlin A.M."/>
            <person name="Chapman S.B."/>
            <person name="Goldberg J."/>
            <person name="Griggs A."/>
            <person name="Gujja S."/>
            <person name="Hansen M."/>
            <person name="Howarth C."/>
            <person name="Imamovic A."/>
            <person name="Larimer J."/>
            <person name="McCowan C."/>
            <person name="Montmayeur A."/>
            <person name="Murphy C."/>
            <person name="Neiman D."/>
            <person name="Pearson M."/>
            <person name="Priest M."/>
            <person name="Roberts A."/>
            <person name="Saif S."/>
            <person name="Shea T."/>
            <person name="Sisk P."/>
            <person name="Sykes S."/>
            <person name="Wortman J."/>
            <person name="Nusbaum C."/>
            <person name="Birren B."/>
        </authorList>
    </citation>
    <scope>NUCLEOTIDE SEQUENCE [LARGE SCALE GENOMIC DNA]</scope>
    <source>
        <strain evidence="6">CBS 100218</strain>
    </source>
</reference>
<evidence type="ECO:0000256" key="3">
    <source>
        <dbReference type="ARBA" id="ARBA00023002"/>
    </source>
</evidence>
<dbReference type="CDD" id="cd08249">
    <property type="entry name" value="enoyl_reductase_like"/>
    <property type="match status" value="1"/>
</dbReference>
<dbReference type="HOGENOM" id="CLU_026673_16_5_1"/>
<dbReference type="InterPro" id="IPR013154">
    <property type="entry name" value="ADH-like_N"/>
</dbReference>
<dbReference type="Gene3D" id="3.40.50.720">
    <property type="entry name" value="NAD(P)-binding Rossmann-like Domain"/>
    <property type="match status" value="1"/>
</dbReference>
<dbReference type="PANTHER" id="PTHR45348:SF3">
    <property type="entry name" value="ENOYL REDUCTASE (ER) DOMAIN-CONTAINING PROTEIN"/>
    <property type="match status" value="1"/>
</dbReference>
<sequence length="342" mass="37389">MLYHSAVVTVAPRAPLQIRQVPTVAPSEGEVRIRVEWTASTPLDLHQADGGLLVKHPQVLGDGLVGTVVEIGEGVQRIKAGDKVPTNFAPEAAVTVPNNVVTVFHTINTELGIQLLWPKPSDYEPPHADAPFLVWGGSSSVGSYALQILKYYGYRNLFTTASKRHHERLKSFGARYTFDYNDSSVAEAIRVAAAESCQRGASHSPLIPFIIDCIGSQSHSLSPLSDIAHTGSKVAVMLPVIVRDATKDIPPEYSMDVQAAAHWRDGVEVTGVRTHFYLENEFFAVHLQPDILPAVLSQGIVKPNDYRIVQGPTLLARAQAALEALRRKEVSGERLVWRIADE</sequence>
<dbReference type="InterPro" id="IPR036291">
    <property type="entry name" value="NAD(P)-bd_dom_sf"/>
</dbReference>
<feature type="domain" description="Alcohol dehydrogenase-like N-terminal" evidence="4">
    <location>
        <begin position="28"/>
        <end position="87"/>
    </location>
</feature>
<dbReference type="GeneID" id="19906238"/>
<dbReference type="PANTHER" id="PTHR45348">
    <property type="entry name" value="HYPOTHETICAL OXIDOREDUCTASE (EUROFUNG)"/>
    <property type="match status" value="1"/>
</dbReference>
<evidence type="ECO:0000256" key="2">
    <source>
        <dbReference type="ARBA" id="ARBA00011245"/>
    </source>
</evidence>
<evidence type="ECO:0000313" key="6">
    <source>
        <dbReference type="Proteomes" id="UP000016924"/>
    </source>
</evidence>
<dbReference type="RefSeq" id="XP_007784992.1">
    <property type="nucleotide sequence ID" value="XM_007786802.1"/>
</dbReference>
<dbReference type="Pfam" id="PF08240">
    <property type="entry name" value="ADH_N"/>
    <property type="match status" value="1"/>
</dbReference>
<dbReference type="InterPro" id="IPR011032">
    <property type="entry name" value="GroES-like_sf"/>
</dbReference>
<gene>
    <name evidence="5" type="ORF">W97_08927</name>
</gene>
<proteinExistence type="inferred from homology"/>
<dbReference type="SUPFAM" id="SSF50129">
    <property type="entry name" value="GroES-like"/>
    <property type="match status" value="1"/>
</dbReference>
<comment type="similarity">
    <text evidence="1">Belongs to the zinc-containing alcohol dehydrogenase family.</text>
</comment>
<keyword evidence="6" id="KW-1185">Reference proteome</keyword>
<dbReference type="InterPro" id="IPR047122">
    <property type="entry name" value="Trans-enoyl_RdTase-like"/>
</dbReference>